<feature type="region of interest" description="Disordered" evidence="1">
    <location>
        <begin position="102"/>
        <end position="153"/>
    </location>
</feature>
<sequence length="218" mass="24597">LFVILRPCDESCLIKYANAFDKKAAYYLRDKNPTNLRQAFTMAIQIENTIKAIGKPLKRNGVKLINLEKPQASKGADLEDVVKTLARAVKEISYKLARAEKGIGKSSQGEQRNQNHDRFRYHPRGDQRPDDRGKGLIGSANRQPQARENRVVPDPLTTRVAVVQEVADMDWCDRCFLPHPPCEMDQQDINYDKENEMDDEICIMGSSSGSLEATTSTD</sequence>
<accession>A0AA38FYC7</accession>
<dbReference type="EMBL" id="JAHRHJ020000006">
    <property type="protein sequence ID" value="KAH9311488.1"/>
    <property type="molecule type" value="Genomic_DNA"/>
</dbReference>
<feature type="non-terminal residue" evidence="2">
    <location>
        <position position="218"/>
    </location>
</feature>
<feature type="compositionally biased region" description="Basic and acidic residues" evidence="1">
    <location>
        <begin position="113"/>
        <end position="134"/>
    </location>
</feature>
<evidence type="ECO:0000313" key="2">
    <source>
        <dbReference type="EMBL" id="KAH9311488.1"/>
    </source>
</evidence>
<feature type="non-terminal residue" evidence="2">
    <location>
        <position position="1"/>
    </location>
</feature>
<dbReference type="Proteomes" id="UP000824469">
    <property type="component" value="Unassembled WGS sequence"/>
</dbReference>
<proteinExistence type="predicted"/>
<organism evidence="2 3">
    <name type="scientific">Taxus chinensis</name>
    <name type="common">Chinese yew</name>
    <name type="synonym">Taxus wallichiana var. chinensis</name>
    <dbReference type="NCBI Taxonomy" id="29808"/>
    <lineage>
        <taxon>Eukaryota</taxon>
        <taxon>Viridiplantae</taxon>
        <taxon>Streptophyta</taxon>
        <taxon>Embryophyta</taxon>
        <taxon>Tracheophyta</taxon>
        <taxon>Spermatophyta</taxon>
        <taxon>Pinopsida</taxon>
        <taxon>Pinidae</taxon>
        <taxon>Conifers II</taxon>
        <taxon>Cupressales</taxon>
        <taxon>Taxaceae</taxon>
        <taxon>Taxus</taxon>
    </lineage>
</organism>
<keyword evidence="3" id="KW-1185">Reference proteome</keyword>
<gene>
    <name evidence="2" type="ORF">KI387_026523</name>
</gene>
<evidence type="ECO:0000256" key="1">
    <source>
        <dbReference type="SAM" id="MobiDB-lite"/>
    </source>
</evidence>
<comment type="caution">
    <text evidence="2">The sequence shown here is derived from an EMBL/GenBank/DDBJ whole genome shotgun (WGS) entry which is preliminary data.</text>
</comment>
<reference evidence="2 3" key="1">
    <citation type="journal article" date="2021" name="Nat. Plants">
        <title>The Taxus genome provides insights into paclitaxel biosynthesis.</title>
        <authorList>
            <person name="Xiong X."/>
            <person name="Gou J."/>
            <person name="Liao Q."/>
            <person name="Li Y."/>
            <person name="Zhou Q."/>
            <person name="Bi G."/>
            <person name="Li C."/>
            <person name="Du R."/>
            <person name="Wang X."/>
            <person name="Sun T."/>
            <person name="Guo L."/>
            <person name="Liang H."/>
            <person name="Lu P."/>
            <person name="Wu Y."/>
            <person name="Zhang Z."/>
            <person name="Ro D.K."/>
            <person name="Shang Y."/>
            <person name="Huang S."/>
            <person name="Yan J."/>
        </authorList>
    </citation>
    <scope>NUCLEOTIDE SEQUENCE [LARGE SCALE GENOMIC DNA]</scope>
    <source>
        <strain evidence="2">Ta-2019</strain>
    </source>
</reference>
<protein>
    <submittedName>
        <fullName evidence="2">Uncharacterized protein</fullName>
    </submittedName>
</protein>
<dbReference type="AlphaFoldDB" id="A0AA38FYC7"/>
<name>A0AA38FYC7_TAXCH</name>
<evidence type="ECO:0000313" key="3">
    <source>
        <dbReference type="Proteomes" id="UP000824469"/>
    </source>
</evidence>